<organism evidence="1 2">
    <name type="scientific">Dendrobium nobile</name>
    <name type="common">Orchid</name>
    <dbReference type="NCBI Taxonomy" id="94219"/>
    <lineage>
        <taxon>Eukaryota</taxon>
        <taxon>Viridiplantae</taxon>
        <taxon>Streptophyta</taxon>
        <taxon>Embryophyta</taxon>
        <taxon>Tracheophyta</taxon>
        <taxon>Spermatophyta</taxon>
        <taxon>Magnoliopsida</taxon>
        <taxon>Liliopsida</taxon>
        <taxon>Asparagales</taxon>
        <taxon>Orchidaceae</taxon>
        <taxon>Epidendroideae</taxon>
        <taxon>Malaxideae</taxon>
        <taxon>Dendrobiinae</taxon>
        <taxon>Dendrobium</taxon>
    </lineage>
</organism>
<keyword evidence="2" id="KW-1185">Reference proteome</keyword>
<reference evidence="1" key="1">
    <citation type="journal article" date="2022" name="Front. Genet.">
        <title>Chromosome-Scale Assembly of the Dendrobium nobile Genome Provides Insights Into the Molecular Mechanism of the Biosynthesis of the Medicinal Active Ingredient of Dendrobium.</title>
        <authorList>
            <person name="Xu Q."/>
            <person name="Niu S.-C."/>
            <person name="Li K.-L."/>
            <person name="Zheng P.-J."/>
            <person name="Zhang X.-J."/>
            <person name="Jia Y."/>
            <person name="Liu Y."/>
            <person name="Niu Y.-X."/>
            <person name="Yu L.-H."/>
            <person name="Chen D.-F."/>
            <person name="Zhang G.-Q."/>
        </authorList>
    </citation>
    <scope>NUCLEOTIDE SEQUENCE</scope>
    <source>
        <tissue evidence="1">Leaf</tissue>
    </source>
</reference>
<comment type="caution">
    <text evidence="1">The sequence shown here is derived from an EMBL/GenBank/DDBJ whole genome shotgun (WGS) entry which is preliminary data.</text>
</comment>
<proteinExistence type="predicted"/>
<gene>
    <name evidence="1" type="ORF">KFK09_024114</name>
</gene>
<name>A0A8T3AD75_DENNO</name>
<evidence type="ECO:0000313" key="2">
    <source>
        <dbReference type="Proteomes" id="UP000829196"/>
    </source>
</evidence>
<protein>
    <submittedName>
        <fullName evidence="1">Uncharacterized protein</fullName>
    </submittedName>
</protein>
<dbReference type="EMBL" id="JAGYWB010000017">
    <property type="protein sequence ID" value="KAI0493984.1"/>
    <property type="molecule type" value="Genomic_DNA"/>
</dbReference>
<dbReference type="Proteomes" id="UP000829196">
    <property type="component" value="Unassembled WGS sequence"/>
</dbReference>
<sequence length="632" mass="71088">METDSWQLLAGLPLIIHQPSLNKSPIAGNTFGSKVKRIAREEVDPDIKKFQKPLIIRKGFNPNVHRNLQLKERKRSQLLFEAVLYVLNVIEDGNLNSEYKSDNVLVSIDRGDVNRIIESDWDLFHHPVEGTSEGILVLWNKNLMSFNVVEHYSQLVFGVPETISKVCWNVVTVFGNKEFHAWRRLWESLEKIVVDGVPTINKKGFMAVKLEMAQAYDSMGWKILKYVLKWFSFPDKISNLIMECVVNEGMFEGKGAIIEGDSLNVIKFLQNSMKKSTWQAYTSISEKLSFPNDFNKVFSTILQENAIRVLSAVNLKGVDDVCDMGEPNGDILDNPNPEDNDEKEVDKDMEVISKAENKIGGVAKEDTPAIIGKDIVGETVSVHKGRNKFAVLKDLVEEGANVYAVDVGDGSVQPNNIGDVDEDPSGFSIAGKNVVCSLTTHAPDMKPMGESKEESSATIKVKLAKKLRGHGPIKLVLRGKKIDVEVEELEVVNRGVWRIATIYGGKEVVMRSILWEKLEAFSSINLHMEVGGDFNCILSKENKRGDKNRNLSGWTIPIYSLDDNDRELINKELTMEEVESTSQKINVGKSAILFGKHVKTRKRKSIEYIMGFKVVKDFNYLSVMVVLRRIGK</sequence>
<dbReference type="AlphaFoldDB" id="A0A8T3AD75"/>
<evidence type="ECO:0000313" key="1">
    <source>
        <dbReference type="EMBL" id="KAI0493984.1"/>
    </source>
</evidence>
<accession>A0A8T3AD75</accession>